<feature type="active site" description="Proton acceptor" evidence="1">
    <location>
        <position position="21"/>
    </location>
</feature>
<dbReference type="AlphaFoldDB" id="A0AB32ZVQ9"/>
<evidence type="ECO:0000313" key="4">
    <source>
        <dbReference type="Proteomes" id="UP000006296"/>
    </source>
</evidence>
<feature type="binding site" evidence="2">
    <location>
        <position position="283"/>
    </location>
    <ligand>
        <name>substrate</name>
    </ligand>
</feature>
<feature type="binding site" evidence="2">
    <location>
        <position position="181"/>
    </location>
    <ligand>
        <name>substrate</name>
    </ligand>
</feature>
<dbReference type="EMBL" id="CP003844">
    <property type="protein sequence ID" value="AFT73670.1"/>
    <property type="molecule type" value="Genomic_DNA"/>
</dbReference>
<organism evidence="3 4">
    <name type="scientific">Alteromonas macleodii (strain English Channel 673)</name>
    <dbReference type="NCBI Taxonomy" id="1004788"/>
    <lineage>
        <taxon>Bacteria</taxon>
        <taxon>Pseudomonadati</taxon>
        <taxon>Pseudomonadota</taxon>
        <taxon>Gammaproteobacteria</taxon>
        <taxon>Alteromonadales</taxon>
        <taxon>Alteromonadaceae</taxon>
        <taxon>Alteromonas/Salinimonas group</taxon>
        <taxon>Alteromonas</taxon>
    </lineage>
</organism>
<sequence>MNNSITALVRVDSGEHIGTGHVMRCLTLAKLLRARGISIYFISKPHKGHCLDEIRRADFKVIELPTSNAQEYAGNWCPHAHWLGGTESNDARESLAALHHTTLNERVIVVVDHFSLTSQWHIALKEALNAKVVVIDGLADRTLKCDVLIDPNLVLDAQKKWDGKIQNNTKLMIGPQYFPLREEFAFSPPTLPQALKRIFVCFGGMDKDNATLFICELLAKWCISLDEPVSVDVIIGEHHPFKPLIHAFCTQHGFKLHVQASNISSLMAQADLAIGGGGTMSWERCKMALPTLVLAIAQNQVAQAIALEEKGAAVYVGDYSTESKRLEKMQQRVVNVLENLRCSPDTLKTMSQSALSIMEAYNHNQPWVDEIIK</sequence>
<dbReference type="KEGG" id="amg:AMEC673_04865"/>
<evidence type="ECO:0000313" key="3">
    <source>
        <dbReference type="EMBL" id="AFT73670.1"/>
    </source>
</evidence>
<dbReference type="Gene3D" id="3.40.50.11190">
    <property type="match status" value="1"/>
</dbReference>
<dbReference type="Gene3D" id="3.40.50.2000">
    <property type="entry name" value="Glycogen Phosphorylase B"/>
    <property type="match status" value="1"/>
</dbReference>
<protein>
    <submittedName>
        <fullName evidence="3">Pseudaminic acid biosynthesis-associated protein PseG</fullName>
    </submittedName>
</protein>
<evidence type="ECO:0000256" key="1">
    <source>
        <dbReference type="PIRSR" id="PIRSR620023-1"/>
    </source>
</evidence>
<dbReference type="SUPFAM" id="SSF53756">
    <property type="entry name" value="UDP-Glycosyltransferase/glycogen phosphorylase"/>
    <property type="match status" value="1"/>
</dbReference>
<gene>
    <name evidence="3" type="ordered locus">AMEC673_04865</name>
</gene>
<reference evidence="4" key="1">
    <citation type="journal article" date="2012" name="Sci. Rep.">
        <title>Genomes of surface isolates of Alteromonas macleodii: the life of a widespread marine opportunistic copiotroph.</title>
        <authorList>
            <person name="Lopez-Perez M."/>
            <person name="Gonzaga A."/>
            <person name="Martin-Cuadrado A.B."/>
            <person name="Onyshchenko O."/>
            <person name="Ghavidel A."/>
            <person name="Ghai R."/>
            <person name="Rodriguez-Valera F."/>
        </authorList>
    </citation>
    <scope>NUCLEOTIDE SEQUENCE [LARGE SCALE GENOMIC DNA]</scope>
    <source>
        <strain evidence="4">English Channel 673</strain>
    </source>
</reference>
<name>A0AB32ZVQ9_ALTME</name>
<evidence type="ECO:0000256" key="2">
    <source>
        <dbReference type="PIRSR" id="PIRSR620023-2"/>
    </source>
</evidence>
<proteinExistence type="predicted"/>
<dbReference type="InterPro" id="IPR020023">
    <property type="entry name" value="PseG"/>
</dbReference>
<accession>A0AB32ZVQ9</accession>
<dbReference type="NCBIfam" id="TIGR03590">
    <property type="entry name" value="PseG"/>
    <property type="match status" value="1"/>
</dbReference>
<dbReference type="RefSeq" id="WP_014975891.1">
    <property type="nucleotide sequence ID" value="NC_018678.1"/>
</dbReference>
<dbReference type="GeneID" id="56266175"/>
<dbReference type="Proteomes" id="UP000006296">
    <property type="component" value="Chromosome"/>
</dbReference>